<evidence type="ECO:0000313" key="4">
    <source>
        <dbReference type="Proteomes" id="UP000789901"/>
    </source>
</evidence>
<evidence type="ECO:0000256" key="1">
    <source>
        <dbReference type="SAM" id="MobiDB-lite"/>
    </source>
</evidence>
<evidence type="ECO:0000259" key="2">
    <source>
        <dbReference type="PROSITE" id="PS50011"/>
    </source>
</evidence>
<organism evidence="3 4">
    <name type="scientific">Gigaspora margarita</name>
    <dbReference type="NCBI Taxonomy" id="4874"/>
    <lineage>
        <taxon>Eukaryota</taxon>
        <taxon>Fungi</taxon>
        <taxon>Fungi incertae sedis</taxon>
        <taxon>Mucoromycota</taxon>
        <taxon>Glomeromycotina</taxon>
        <taxon>Glomeromycetes</taxon>
        <taxon>Diversisporales</taxon>
        <taxon>Gigasporaceae</taxon>
        <taxon>Gigaspora</taxon>
    </lineage>
</organism>
<dbReference type="InterPro" id="IPR001245">
    <property type="entry name" value="Ser-Thr/Tyr_kinase_cat_dom"/>
</dbReference>
<reference evidence="3 4" key="1">
    <citation type="submission" date="2021-06" db="EMBL/GenBank/DDBJ databases">
        <authorList>
            <person name="Kallberg Y."/>
            <person name="Tangrot J."/>
            <person name="Rosling A."/>
        </authorList>
    </citation>
    <scope>NUCLEOTIDE SEQUENCE [LARGE SCALE GENOMIC DNA]</scope>
    <source>
        <strain evidence="3 4">120-4 pot B 10/14</strain>
    </source>
</reference>
<comment type="caution">
    <text evidence="3">The sequence shown here is derived from an EMBL/GenBank/DDBJ whole genome shotgun (WGS) entry which is preliminary data.</text>
</comment>
<gene>
    <name evidence="3" type="ORF">GMARGA_LOCUS10538</name>
</gene>
<dbReference type="Pfam" id="PF07714">
    <property type="entry name" value="PK_Tyr_Ser-Thr"/>
    <property type="match status" value="1"/>
</dbReference>
<protein>
    <submittedName>
        <fullName evidence="3">7032_t:CDS:1</fullName>
    </submittedName>
</protein>
<dbReference type="InterPro" id="IPR011009">
    <property type="entry name" value="Kinase-like_dom_sf"/>
</dbReference>
<sequence length="150" mass="17348">MVLLLDLSVASGYPPYFDCNHDTDLALQIIEEGRRPGINENITPQAIIDLIKRCWSENPKDRPTAIQLLRELGNYKNDKDHEIWKQIEKIEKNKNFDISPQEASLKYETSKQAFYTSKRYDLSAMASNTTNKRLSLPPESKSWNIPTDFD</sequence>
<dbReference type="Gene3D" id="1.10.510.10">
    <property type="entry name" value="Transferase(Phosphotransferase) domain 1"/>
    <property type="match status" value="1"/>
</dbReference>
<evidence type="ECO:0000313" key="3">
    <source>
        <dbReference type="EMBL" id="CAG8673100.1"/>
    </source>
</evidence>
<dbReference type="EMBL" id="CAJVQB010005916">
    <property type="protein sequence ID" value="CAG8673100.1"/>
    <property type="molecule type" value="Genomic_DNA"/>
</dbReference>
<feature type="compositionally biased region" description="Polar residues" evidence="1">
    <location>
        <begin position="141"/>
        <end position="150"/>
    </location>
</feature>
<accession>A0ABN7UTM8</accession>
<keyword evidence="4" id="KW-1185">Reference proteome</keyword>
<feature type="region of interest" description="Disordered" evidence="1">
    <location>
        <begin position="129"/>
        <end position="150"/>
    </location>
</feature>
<name>A0ABN7UTM8_GIGMA</name>
<dbReference type="Proteomes" id="UP000789901">
    <property type="component" value="Unassembled WGS sequence"/>
</dbReference>
<dbReference type="InterPro" id="IPR000719">
    <property type="entry name" value="Prot_kinase_dom"/>
</dbReference>
<dbReference type="SUPFAM" id="SSF56112">
    <property type="entry name" value="Protein kinase-like (PK-like)"/>
    <property type="match status" value="1"/>
</dbReference>
<proteinExistence type="predicted"/>
<dbReference type="PROSITE" id="PS50011">
    <property type="entry name" value="PROTEIN_KINASE_DOM"/>
    <property type="match status" value="1"/>
</dbReference>
<feature type="domain" description="Protein kinase" evidence="2">
    <location>
        <begin position="1"/>
        <end position="84"/>
    </location>
</feature>